<evidence type="ECO:0000313" key="3">
    <source>
        <dbReference type="Proteomes" id="UP001185015"/>
    </source>
</evidence>
<reference evidence="2 3" key="1">
    <citation type="submission" date="2023-07" db="EMBL/GenBank/DDBJ databases">
        <title>Genomic Encyclopedia of Type Strains, Phase IV (KMG-IV): sequencing the most valuable type-strain genomes for metagenomic binning, comparative biology and taxonomic classification.</title>
        <authorList>
            <person name="Goeker M."/>
        </authorList>
    </citation>
    <scope>NUCLEOTIDE SEQUENCE [LARGE SCALE GENOMIC DNA]</scope>
    <source>
        <strain evidence="2 3">DSM 17273</strain>
    </source>
</reference>
<protein>
    <submittedName>
        <fullName evidence="2">Uncharacterized protein</fullName>
    </submittedName>
</protein>
<evidence type="ECO:0000256" key="1">
    <source>
        <dbReference type="SAM" id="Phobius"/>
    </source>
</evidence>
<keyword evidence="1" id="KW-1133">Transmembrane helix</keyword>
<sequence>MSVALPSTRAPEALSDSLAVTVACLMPSISTNMLKIPYFSLIVTGIIMFVSVNRNVLKWNIKMGPLQKEEED</sequence>
<keyword evidence="1" id="KW-0472">Membrane</keyword>
<feature type="transmembrane region" description="Helical" evidence="1">
    <location>
        <begin position="36"/>
        <end position="57"/>
    </location>
</feature>
<keyword evidence="1" id="KW-0812">Transmembrane</keyword>
<dbReference type="RefSeq" id="WP_270096945.1">
    <property type="nucleotide sequence ID" value="NZ_JAQFFK010000006.1"/>
</dbReference>
<proteinExistence type="predicted"/>
<keyword evidence="3" id="KW-1185">Reference proteome</keyword>
<dbReference type="EMBL" id="JAVDQI010000016">
    <property type="protein sequence ID" value="MDR6223964.1"/>
    <property type="molecule type" value="Genomic_DNA"/>
</dbReference>
<dbReference type="AlphaFoldDB" id="A0AA90U2B9"/>
<evidence type="ECO:0000313" key="2">
    <source>
        <dbReference type="EMBL" id="MDR6223964.1"/>
    </source>
</evidence>
<dbReference type="Proteomes" id="UP001185015">
    <property type="component" value="Unassembled WGS sequence"/>
</dbReference>
<comment type="caution">
    <text evidence="2">The sequence shown here is derived from an EMBL/GenBank/DDBJ whole genome shotgun (WGS) entry which is preliminary data.</text>
</comment>
<organism evidence="2 3">
    <name type="scientific">Methanococcoides alaskense</name>
    <dbReference type="NCBI Taxonomy" id="325778"/>
    <lineage>
        <taxon>Archaea</taxon>
        <taxon>Methanobacteriati</taxon>
        <taxon>Methanobacteriota</taxon>
        <taxon>Stenosarchaea group</taxon>
        <taxon>Methanomicrobia</taxon>
        <taxon>Methanosarcinales</taxon>
        <taxon>Methanosarcinaceae</taxon>
        <taxon>Methanococcoides</taxon>
    </lineage>
</organism>
<accession>A0AA90U2B9</accession>
<name>A0AA90U2B9_9EURY</name>
<gene>
    <name evidence="2" type="ORF">J2750_002445</name>
</gene>